<sequence>MSENLSLSRRSVMKVLGGTFIALPIARLAGAEAFVGTAHAAAAGMPGTAKFEGMAAPALSDPEAMARVTVGSKLTLKGADGAAKSADLSYQAFFKTGDKVPSKDGEMVVAGGYYDIHGQPIMDTSEAGTSRQMFSDCPDGMTLLQPIEGADKAALGVTGNPVFAVVQFEYTSRNLAKEDMYGRLPSPIAVMTFDQDPDTGHLKLVRYDNVDTAPSHGLWITCGASRSPWNTHLSSEEYPTNAFAWDEDEQFLAYIANLYGDPEAAKDPAKANPYLYNHIPEVKVAADGTGTVTKHYCLGRISHELVQVCPDSRTVLMGDDFTNGGAFMFVADNAEDLSSGNLYAGKWHQTDGKGPGAADLTWIHLGHATSDEVETFAKTLKATDIMERVTEDPKDASFTKIPYSGKTEWVKLKPGMEQAAAFLETHRYAALKGATLGFTKWEGTTVNAADKKAYVAMSYIYKTMTDGSTDIKVEGPAAGSVYQLDLADGVKDDAGKAIDSEWVPVHMAGLPGVTGEDLKEADALGNKANPDKVSNPDNIKYSEDMRTLFVGEDSGMHVNNFLWAYNVDTGETARILSTPSGAESTGLQSVDNINGWTYIMSNFQHPGDWEKGLHDKVKDVLEPLINANYADRYAAQVGYVAGMPQAKGV</sequence>
<protein>
    <submittedName>
        <fullName evidence="1">DUF839 domain-containing protein</fullName>
    </submittedName>
</protein>
<gene>
    <name evidence="1" type="ORF">E3C22_15595</name>
</gene>
<dbReference type="Pfam" id="PF05787">
    <property type="entry name" value="PhoX"/>
    <property type="match status" value="1"/>
</dbReference>
<dbReference type="InterPro" id="IPR008557">
    <property type="entry name" value="PhoX"/>
</dbReference>
<dbReference type="AlphaFoldDB" id="A0A4Y8RIL7"/>
<dbReference type="PANTHER" id="PTHR35399:SF2">
    <property type="entry name" value="DUF839 DOMAIN-CONTAINING PROTEIN"/>
    <property type="match status" value="1"/>
</dbReference>
<dbReference type="PROSITE" id="PS51318">
    <property type="entry name" value="TAT"/>
    <property type="match status" value="1"/>
</dbReference>
<dbReference type="PANTHER" id="PTHR35399">
    <property type="entry name" value="SLR8030 PROTEIN"/>
    <property type="match status" value="1"/>
</dbReference>
<proteinExistence type="predicted"/>
<dbReference type="EMBL" id="SOZD01000004">
    <property type="protein sequence ID" value="TFF22065.1"/>
    <property type="molecule type" value="Genomic_DNA"/>
</dbReference>
<comment type="caution">
    <text evidence="1">The sequence shown here is derived from an EMBL/GenBank/DDBJ whole genome shotgun (WGS) entry which is preliminary data.</text>
</comment>
<dbReference type="InterPro" id="IPR006311">
    <property type="entry name" value="TAT_signal"/>
</dbReference>
<evidence type="ECO:0000313" key="2">
    <source>
        <dbReference type="Proteomes" id="UP000298179"/>
    </source>
</evidence>
<dbReference type="OrthoDB" id="9801383at2"/>
<organism evidence="1 2">
    <name type="scientific">Jiella endophytica</name>
    <dbReference type="NCBI Taxonomy" id="2558362"/>
    <lineage>
        <taxon>Bacteria</taxon>
        <taxon>Pseudomonadati</taxon>
        <taxon>Pseudomonadota</taxon>
        <taxon>Alphaproteobacteria</taxon>
        <taxon>Hyphomicrobiales</taxon>
        <taxon>Aurantimonadaceae</taxon>
        <taxon>Jiella</taxon>
    </lineage>
</organism>
<keyword evidence="2" id="KW-1185">Reference proteome</keyword>
<reference evidence="1 2" key="1">
    <citation type="submission" date="2019-03" db="EMBL/GenBank/DDBJ databases">
        <title>Jiella endophytica sp. nov., a novel endophytic bacterium isolated from root of Ficus microcarpa Linn. f.</title>
        <authorList>
            <person name="Tuo L."/>
        </authorList>
    </citation>
    <scope>NUCLEOTIDE SEQUENCE [LARGE SCALE GENOMIC DNA]</scope>
    <source>
        <strain evidence="1 2">CBS5Q-3</strain>
    </source>
</reference>
<name>A0A4Y8RIL7_9HYPH</name>
<accession>A0A4Y8RIL7</accession>
<evidence type="ECO:0000313" key="1">
    <source>
        <dbReference type="EMBL" id="TFF22065.1"/>
    </source>
</evidence>
<dbReference type="Proteomes" id="UP000298179">
    <property type="component" value="Unassembled WGS sequence"/>
</dbReference>